<reference evidence="1 2" key="1">
    <citation type="journal article" date="2020" name="Nature">
        <title>Six reference-quality genomes reveal evolution of bat adaptations.</title>
        <authorList>
            <person name="Jebb D."/>
            <person name="Huang Z."/>
            <person name="Pippel M."/>
            <person name="Hughes G.M."/>
            <person name="Lavrichenko K."/>
            <person name="Devanna P."/>
            <person name="Winkler S."/>
            <person name="Jermiin L.S."/>
            <person name="Skirmuntt E.C."/>
            <person name="Katzourakis A."/>
            <person name="Burkitt-Gray L."/>
            <person name="Ray D.A."/>
            <person name="Sullivan K.A.M."/>
            <person name="Roscito J.G."/>
            <person name="Kirilenko B.M."/>
            <person name="Davalos L.M."/>
            <person name="Corthals A.P."/>
            <person name="Power M.L."/>
            <person name="Jones G."/>
            <person name="Ransome R.D."/>
            <person name="Dechmann D.K.N."/>
            <person name="Locatelli A.G."/>
            <person name="Puechmaille S.J."/>
            <person name="Fedrigo O."/>
            <person name="Jarvis E.D."/>
            <person name="Hiller M."/>
            <person name="Vernes S.C."/>
            <person name="Myers E.W."/>
            <person name="Teeling E.C."/>
        </authorList>
    </citation>
    <scope>NUCLEOTIDE SEQUENCE [LARGE SCALE GENOMIC DNA]</scope>
    <source>
        <strain evidence="1">MMolMol1</strain>
        <tissue evidence="1">Muscle</tissue>
    </source>
</reference>
<comment type="caution">
    <text evidence="1">The sequence shown here is derived from an EMBL/GenBank/DDBJ whole genome shotgun (WGS) entry which is preliminary data.</text>
</comment>
<name>A0A7J8FUS6_MOLMO</name>
<accession>A0A7J8FUS6</accession>
<gene>
    <name evidence="1" type="ORF">HJG59_014399</name>
</gene>
<sequence length="107" mass="11722">MLHSDVADFGVGAVPSKGRLWGSQHSAGYLPWSTSVWKTQQNTCIKFSPENTSFNRSTCIPSPICSSLAIMITIHGRALRWEHNQEQLPCASRKSAITLHACAPLSL</sequence>
<dbReference type="EMBL" id="JACASF010000011">
    <property type="protein sequence ID" value="KAF6450902.1"/>
    <property type="molecule type" value="Genomic_DNA"/>
</dbReference>
<proteinExistence type="predicted"/>
<evidence type="ECO:0000313" key="1">
    <source>
        <dbReference type="EMBL" id="KAF6450902.1"/>
    </source>
</evidence>
<dbReference type="Proteomes" id="UP000550707">
    <property type="component" value="Unassembled WGS sequence"/>
</dbReference>
<protein>
    <submittedName>
        <fullName evidence="1">Pleckstrin homology domain containing M3</fullName>
    </submittedName>
</protein>
<evidence type="ECO:0000313" key="2">
    <source>
        <dbReference type="Proteomes" id="UP000550707"/>
    </source>
</evidence>
<keyword evidence="2" id="KW-1185">Reference proteome</keyword>
<dbReference type="AlphaFoldDB" id="A0A7J8FUS6"/>
<organism evidence="1 2">
    <name type="scientific">Molossus molossus</name>
    <name type="common">Pallas' mastiff bat</name>
    <name type="synonym">Vespertilio molossus</name>
    <dbReference type="NCBI Taxonomy" id="27622"/>
    <lineage>
        <taxon>Eukaryota</taxon>
        <taxon>Metazoa</taxon>
        <taxon>Chordata</taxon>
        <taxon>Craniata</taxon>
        <taxon>Vertebrata</taxon>
        <taxon>Euteleostomi</taxon>
        <taxon>Mammalia</taxon>
        <taxon>Eutheria</taxon>
        <taxon>Laurasiatheria</taxon>
        <taxon>Chiroptera</taxon>
        <taxon>Yangochiroptera</taxon>
        <taxon>Molossidae</taxon>
        <taxon>Molossus</taxon>
    </lineage>
</organism>